<keyword evidence="3" id="KW-1185">Reference proteome</keyword>
<evidence type="ECO:0000313" key="3">
    <source>
        <dbReference type="Proteomes" id="UP001066276"/>
    </source>
</evidence>
<proteinExistence type="predicted"/>
<protein>
    <submittedName>
        <fullName evidence="2">Uncharacterized protein</fullName>
    </submittedName>
</protein>
<accession>A0AAV7UYB3</accession>
<feature type="compositionally biased region" description="Basic and acidic residues" evidence="1">
    <location>
        <begin position="1"/>
        <end position="27"/>
    </location>
</feature>
<name>A0AAV7UYB3_PLEWA</name>
<evidence type="ECO:0000313" key="2">
    <source>
        <dbReference type="EMBL" id="KAJ1192924.1"/>
    </source>
</evidence>
<gene>
    <name evidence="2" type="ORF">NDU88_002230</name>
</gene>
<evidence type="ECO:0000256" key="1">
    <source>
        <dbReference type="SAM" id="MobiDB-lite"/>
    </source>
</evidence>
<comment type="caution">
    <text evidence="2">The sequence shown here is derived from an EMBL/GenBank/DDBJ whole genome shotgun (WGS) entry which is preliminary data.</text>
</comment>
<dbReference type="EMBL" id="JANPWB010000004">
    <property type="protein sequence ID" value="KAJ1192924.1"/>
    <property type="molecule type" value="Genomic_DNA"/>
</dbReference>
<organism evidence="2 3">
    <name type="scientific">Pleurodeles waltl</name>
    <name type="common">Iberian ribbed newt</name>
    <dbReference type="NCBI Taxonomy" id="8319"/>
    <lineage>
        <taxon>Eukaryota</taxon>
        <taxon>Metazoa</taxon>
        <taxon>Chordata</taxon>
        <taxon>Craniata</taxon>
        <taxon>Vertebrata</taxon>
        <taxon>Euteleostomi</taxon>
        <taxon>Amphibia</taxon>
        <taxon>Batrachia</taxon>
        <taxon>Caudata</taxon>
        <taxon>Salamandroidea</taxon>
        <taxon>Salamandridae</taxon>
        <taxon>Pleurodelinae</taxon>
        <taxon>Pleurodeles</taxon>
    </lineage>
</organism>
<dbReference type="AlphaFoldDB" id="A0AAV7UYB3"/>
<reference evidence="2" key="1">
    <citation type="journal article" date="2022" name="bioRxiv">
        <title>Sequencing and chromosome-scale assembly of the giantPleurodeles waltlgenome.</title>
        <authorList>
            <person name="Brown T."/>
            <person name="Elewa A."/>
            <person name="Iarovenko S."/>
            <person name="Subramanian E."/>
            <person name="Araus A.J."/>
            <person name="Petzold A."/>
            <person name="Susuki M."/>
            <person name="Suzuki K.-i.T."/>
            <person name="Hayashi T."/>
            <person name="Toyoda A."/>
            <person name="Oliveira C."/>
            <person name="Osipova E."/>
            <person name="Leigh N.D."/>
            <person name="Simon A."/>
            <person name="Yun M.H."/>
        </authorList>
    </citation>
    <scope>NUCLEOTIDE SEQUENCE</scope>
    <source>
        <strain evidence="2">20211129_DDA</strain>
        <tissue evidence="2">Liver</tissue>
    </source>
</reference>
<feature type="region of interest" description="Disordered" evidence="1">
    <location>
        <begin position="1"/>
        <end position="50"/>
    </location>
</feature>
<sequence length="86" mass="10135">MRKGQETEENRRKIRSKAECREEEKQSVTKPLGFDNLSVPTPYRDPRKTFGWKKGDTKSYWQLQTQDKPSHLTTILVPGSWQKERG</sequence>
<dbReference type="Proteomes" id="UP001066276">
    <property type="component" value="Chromosome 2_2"/>
</dbReference>